<protein>
    <submittedName>
        <fullName evidence="1">Putative glycosomal membrane protein-like protein</fullName>
    </submittedName>
</protein>
<sequence>MRDTVLSASRALERSDSVDKLMKLMVGVFTLLSTTSCPRRERYSASAKQLTEIRSVLRVGRVFGLSLKMQSLVEVFTAQGIVWTERKKFVEFLKIIFDFLYAVGDHALLVARQGLLGKNVDMTRLRNCTVTMQLCGHLLGTVLYLFELRDALRKCRYDPPVAMRKCKLSTINAMRDAIDTVVTLFICSYMRNAQCPSPRVDGALRCLSGALSVYLSWQESA</sequence>
<accession>A0A1E1J0F5</accession>
<dbReference type="AlphaFoldDB" id="A0A1E1J0F5"/>
<organism evidence="1">
    <name type="scientific">Leishmania guyanensis</name>
    <dbReference type="NCBI Taxonomy" id="5670"/>
    <lineage>
        <taxon>Eukaryota</taxon>
        <taxon>Discoba</taxon>
        <taxon>Euglenozoa</taxon>
        <taxon>Kinetoplastea</taxon>
        <taxon>Metakinetoplastina</taxon>
        <taxon>Trypanosomatida</taxon>
        <taxon>Trypanosomatidae</taxon>
        <taxon>Leishmaniinae</taxon>
        <taxon>Leishmania</taxon>
        <taxon>Leishmania guyanensis species complex</taxon>
    </lineage>
</organism>
<proteinExistence type="predicted"/>
<name>A0A1E1J0F5_LEIGU</name>
<evidence type="ECO:0000313" key="1">
    <source>
        <dbReference type="EMBL" id="CCM17063.1"/>
    </source>
</evidence>
<dbReference type="EMBL" id="CALQ01001209">
    <property type="protein sequence ID" value="CCM17063.1"/>
    <property type="molecule type" value="Genomic_DNA"/>
</dbReference>
<gene>
    <name evidence="1" type="primary">LgM4147LRVhigh.28.01550.00410</name>
    <name evidence="1" type="ORF">BN36_2845620</name>
</gene>
<reference evidence="1" key="1">
    <citation type="submission" date="2012-08" db="EMBL/GenBank/DDBJ databases">
        <title>Comparative genomics of metastatic and non-metastatic Leishmania guyanensis provides insights into polygenic factors involved in Leishmania RNA virus infection.</title>
        <authorList>
            <person name="Smith D."/>
            <person name="Hertz-Fowler C."/>
            <person name="Martin R."/>
            <person name="Dickens N."/>
            <person name="Fasel N."/>
            <person name="Falquet L."/>
            <person name="Beverley S."/>
            <person name="Zangger H."/>
            <person name="Calderon-Copete S."/>
            <person name="Mottram J."/>
            <person name="Xenarios I."/>
        </authorList>
    </citation>
    <scope>NUCLEOTIDE SEQUENCE</scope>
    <source>
        <strain evidence="1">MHOM/BR/75/M4147/SSU:IR2SAT-LUC</strain>
    </source>
</reference>